<proteinExistence type="predicted"/>
<keyword evidence="2" id="KW-0436">Ligase</keyword>
<feature type="region of interest" description="Disordered" evidence="1">
    <location>
        <begin position="1"/>
        <end position="24"/>
    </location>
</feature>
<dbReference type="PANTHER" id="PTHR43272:SF3">
    <property type="entry name" value="LONG CHAIN ACYL-COA SYNTHETASE 4"/>
    <property type="match status" value="1"/>
</dbReference>
<dbReference type="EC" id="6.2.1.3" evidence="2"/>
<dbReference type="PANTHER" id="PTHR43272">
    <property type="entry name" value="LONG-CHAIN-FATTY-ACID--COA LIGASE"/>
    <property type="match status" value="1"/>
</dbReference>
<dbReference type="EMBL" id="KN647390">
    <property type="protein sequence ID" value="KHN36952.1"/>
    <property type="molecule type" value="Genomic_DNA"/>
</dbReference>
<protein>
    <submittedName>
        <fullName evidence="2">Long chain acyl-CoA synthetase 4</fullName>
        <ecNumber evidence="2">6.2.1.3</ecNumber>
    </submittedName>
</protein>
<dbReference type="Proteomes" id="UP000053555">
    <property type="component" value="Unassembled WGS sequence"/>
</dbReference>
<name>A0A0B2RYL8_GLYSO</name>
<organism evidence="2">
    <name type="scientific">Glycine soja</name>
    <name type="common">Wild soybean</name>
    <dbReference type="NCBI Taxonomy" id="3848"/>
    <lineage>
        <taxon>Eukaryota</taxon>
        <taxon>Viridiplantae</taxon>
        <taxon>Streptophyta</taxon>
        <taxon>Embryophyta</taxon>
        <taxon>Tracheophyta</taxon>
        <taxon>Spermatophyta</taxon>
        <taxon>Magnoliopsida</taxon>
        <taxon>eudicotyledons</taxon>
        <taxon>Gunneridae</taxon>
        <taxon>Pentapetalae</taxon>
        <taxon>rosids</taxon>
        <taxon>fabids</taxon>
        <taxon>Fabales</taxon>
        <taxon>Fabaceae</taxon>
        <taxon>Papilionoideae</taxon>
        <taxon>50 kb inversion clade</taxon>
        <taxon>NPAAA clade</taxon>
        <taxon>indigoferoid/millettioid clade</taxon>
        <taxon>Phaseoleae</taxon>
        <taxon>Glycine</taxon>
        <taxon>Glycine subgen. Soja</taxon>
    </lineage>
</organism>
<dbReference type="AlphaFoldDB" id="A0A0B2RYL8"/>
<dbReference type="GO" id="GO:0016020">
    <property type="term" value="C:membrane"/>
    <property type="evidence" value="ECO:0007669"/>
    <property type="project" value="TreeGrafter"/>
</dbReference>
<sequence>MENNSPRVGFLKSPSSKEDVNPDAYGNGFVTARTKLETPLKGRAHSIIDQVTKVGNSIRSCGYGEVTIQDISKCNKVSQEVIEEIFIWHGASIGFWRGSVLSKLNNMEKGLRHGEASPLLDIIVFDKQGLGGRVRHILSGATPLSAHVEGYLQVVTCAHVLQGYVEGQL</sequence>
<reference evidence="2" key="1">
    <citation type="submission" date="2014-07" db="EMBL/GenBank/DDBJ databases">
        <title>Identification of a novel salt tolerance gene in wild soybean by whole-genome sequencing.</title>
        <authorList>
            <person name="Lam H.-M."/>
            <person name="Qi X."/>
            <person name="Li M.-W."/>
            <person name="Liu X."/>
            <person name="Xie M."/>
            <person name="Ni M."/>
            <person name="Xu X."/>
        </authorList>
    </citation>
    <scope>NUCLEOTIDE SEQUENCE [LARGE SCALE GENOMIC DNA]</scope>
    <source>
        <tissue evidence="2">Root</tissue>
    </source>
</reference>
<gene>
    <name evidence="2" type="ORF">glysoja_045867</name>
</gene>
<accession>A0A0B2RYL8</accession>
<dbReference type="GO" id="GO:0005783">
    <property type="term" value="C:endoplasmic reticulum"/>
    <property type="evidence" value="ECO:0007669"/>
    <property type="project" value="TreeGrafter"/>
</dbReference>
<evidence type="ECO:0000313" key="2">
    <source>
        <dbReference type="EMBL" id="KHN36952.1"/>
    </source>
</evidence>
<dbReference type="GO" id="GO:0004467">
    <property type="term" value="F:long-chain fatty acid-CoA ligase activity"/>
    <property type="evidence" value="ECO:0007669"/>
    <property type="project" value="UniProtKB-EC"/>
</dbReference>
<evidence type="ECO:0000256" key="1">
    <source>
        <dbReference type="SAM" id="MobiDB-lite"/>
    </source>
</evidence>